<evidence type="ECO:0000256" key="1">
    <source>
        <dbReference type="SAM" id="Phobius"/>
    </source>
</evidence>
<accession>W5QT86</accession>
<organism evidence="2">
    <name type="scientific">Prevotella sp. Sc00028</name>
    <dbReference type="NCBI Taxonomy" id="1231728"/>
    <lineage>
        <taxon>Bacteria</taxon>
        <taxon>Pseudomonadati</taxon>
        <taxon>Bacteroidota</taxon>
        <taxon>Bacteroidia</taxon>
        <taxon>Bacteroidales</taxon>
        <taxon>Prevotellaceae</taxon>
        <taxon>Prevotella</taxon>
    </lineage>
</organism>
<proteinExistence type="predicted"/>
<sequence>MSIIQIIVVIGLVAFVIFGLWLLFRIRTFQDGNDKEHVKKLREWIKRNPKRAEELGYTFKEKTKTIDSY</sequence>
<dbReference type="EMBL" id="JX424620">
    <property type="protein sequence ID" value="AGH13995.1"/>
    <property type="molecule type" value="Genomic_DNA"/>
</dbReference>
<keyword evidence="1" id="KW-1133">Transmembrane helix</keyword>
<feature type="transmembrane region" description="Helical" evidence="1">
    <location>
        <begin position="6"/>
        <end position="24"/>
    </location>
</feature>
<evidence type="ECO:0000313" key="2">
    <source>
        <dbReference type="EMBL" id="AGH13995.1"/>
    </source>
</evidence>
<reference evidence="2" key="1">
    <citation type="journal article" date="2014" name="J. Ind. Microbiol. Biotechnol.">
        <title>Analysis of the bovine rumen microbiome reveals a diversity of Sus-like polysaccharide utilization loci from the bacterial phylum Bacteroidetes.</title>
        <authorList>
            <person name="Rosewarne C.P."/>
            <person name="Pope P.B."/>
            <person name="Cheung J.L."/>
            <person name="Morrison M."/>
        </authorList>
    </citation>
    <scope>NUCLEOTIDE SEQUENCE</scope>
    <source>
        <strain evidence="2">Sc00028</strain>
    </source>
</reference>
<name>W5QT86_9BACT</name>
<keyword evidence="1" id="KW-0472">Membrane</keyword>
<keyword evidence="1" id="KW-0812">Transmembrane</keyword>
<protein>
    <submittedName>
        <fullName evidence="2">Uncharacterized protein</fullName>
    </submittedName>
</protein>
<dbReference type="AlphaFoldDB" id="W5QT86"/>